<sequence>MQKPARNTMDGRQGTPSIPTYVKPELAYDEVYDDSRQARAHWQKLLSSLDSLSTDGINDRQRRAQHILRDDGATYDLKSDPLSPSVWSLDVIPNVIEESLWQFMEKGIAQRSQLFDLILKDIYGQRLLIKEGIVPAEIIYNHPGFLRQCCGVMQPHSKQLIFHAVDLIRAPDGQMVVIGDRTQSPSGSGYSLENRTVISRVIPGIFRQNQVRRLSHFFHVMRSTLAELASHRTDTPTIVVLTPGAYSSTYFEHSYLANYLGYPLVQGGDLTVRNGKVWMKSLYGLTQVDVILRRLDDQSCDQVELNSDSLLGVPGLLEVARAGNVVLANALGSGVLETPALLPFLDAISEFLLGEPLMLPSVQTWWCGHTSSLEYVKTNFSTLIIKQIYRTDNQTSIYGGCLSVDEQNELLTKIEKSPELYVAQSYIPGAFSPIWQDDSFKGRPSLLRTFTVADGEQYQVMPGGLTRTAGSEQDYIVCKLSGTLSKDTWVLSDRPDTSHQSLLDRVGNDEAQRSNLPSRVIENLFWFGRYAERAEINIRLLRTVFKQLNGIDPLPDDAKRVLLDALSYQSGCLPGFTNQDINDSAFLNKELVELVTNEKRIGSIKSSLFAMLACGEQVKEMLSADTRIILNELRDHIDDVDLAYKNGLPSIPEESLDNLVTALLALSGLNHESMLRGMDWTFQQIGRRTERAIQTATLLKSTLSQPLPSVSQQQVLESVLLSVEALISFRRRYRTRTHVANGLDLLMVDESNPRSLIYQLNQLKTYLAELPLRSVARPGGLTDESRLLIRALNDVQLADLEVLASSGNDSDIREELNQLMRSTTELLEQFTHKVSDRYFDHTAGPQQLIKSKWKLDI</sequence>
<evidence type="ECO:0000259" key="2">
    <source>
        <dbReference type="Pfam" id="PF04168"/>
    </source>
</evidence>
<evidence type="ECO:0000259" key="3">
    <source>
        <dbReference type="Pfam" id="PF14403"/>
    </source>
</evidence>
<comment type="caution">
    <text evidence="4">The sequence shown here is derived from an EMBL/GenBank/DDBJ whole genome shotgun (WGS) entry which is preliminary data.</text>
</comment>
<dbReference type="InterPro" id="IPR051680">
    <property type="entry name" value="ATP-dep_Glu-Cys_Ligase-2"/>
</dbReference>
<protein>
    <submittedName>
        <fullName evidence="4">Uncharacterized protein</fullName>
    </submittedName>
</protein>
<evidence type="ECO:0000256" key="1">
    <source>
        <dbReference type="SAM" id="MobiDB-lite"/>
    </source>
</evidence>
<dbReference type="RefSeq" id="WP_124937146.1">
    <property type="nucleotide sequence ID" value="NZ_RJVQ01000003.1"/>
</dbReference>
<dbReference type="Gene3D" id="3.30.1490.270">
    <property type="match status" value="1"/>
</dbReference>
<dbReference type="AlphaFoldDB" id="A0A3N9TIF6"/>
<dbReference type="SUPFAM" id="SSF56059">
    <property type="entry name" value="Glutathione synthetase ATP-binding domain-like"/>
    <property type="match status" value="1"/>
</dbReference>
<feature type="domain" description="Circularly permuted ATP-grasp type 2" evidence="3">
    <location>
        <begin position="93"/>
        <end position="469"/>
    </location>
</feature>
<dbReference type="Pfam" id="PF14403">
    <property type="entry name" value="CP_ATPgrasp_2"/>
    <property type="match status" value="1"/>
</dbReference>
<feature type="region of interest" description="Disordered" evidence="1">
    <location>
        <begin position="1"/>
        <end position="20"/>
    </location>
</feature>
<reference evidence="4 5" key="1">
    <citation type="submission" date="2018-11" db="EMBL/GenBank/DDBJ databases">
        <title>Vibrio LJC006 sp. nov., isolated from seawater during the bloom of the enteromorpha.</title>
        <authorList>
            <person name="Liang J."/>
        </authorList>
    </citation>
    <scope>NUCLEOTIDE SEQUENCE [LARGE SCALE GENOMIC DNA]</scope>
    <source>
        <strain evidence="4 5">LJC006</strain>
    </source>
</reference>
<proteinExistence type="predicted"/>
<dbReference type="InterPro" id="IPR007296">
    <property type="entry name" value="DUF403"/>
</dbReference>
<dbReference type="OrthoDB" id="9804079at2"/>
<dbReference type="Proteomes" id="UP000281112">
    <property type="component" value="Unassembled WGS sequence"/>
</dbReference>
<evidence type="ECO:0000313" key="4">
    <source>
        <dbReference type="EMBL" id="RQW63683.1"/>
    </source>
</evidence>
<accession>A0A3N9TIF6</accession>
<keyword evidence="5" id="KW-1185">Reference proteome</keyword>
<dbReference type="PANTHER" id="PTHR34595">
    <property type="entry name" value="BLR5612 PROTEIN"/>
    <property type="match status" value="1"/>
</dbReference>
<organism evidence="4 5">
    <name type="scientific">Vibrio viridaestus</name>
    <dbReference type="NCBI Taxonomy" id="2487322"/>
    <lineage>
        <taxon>Bacteria</taxon>
        <taxon>Pseudomonadati</taxon>
        <taxon>Pseudomonadota</taxon>
        <taxon>Gammaproteobacteria</taxon>
        <taxon>Vibrionales</taxon>
        <taxon>Vibrionaceae</taxon>
        <taxon>Vibrio</taxon>
    </lineage>
</organism>
<dbReference type="EMBL" id="RJVQ01000003">
    <property type="protein sequence ID" value="RQW63683.1"/>
    <property type="molecule type" value="Genomic_DNA"/>
</dbReference>
<evidence type="ECO:0000313" key="5">
    <source>
        <dbReference type="Proteomes" id="UP000281112"/>
    </source>
</evidence>
<dbReference type="PANTHER" id="PTHR34595:SF2">
    <property type="entry name" value="BLR2978 PROTEIN"/>
    <property type="match status" value="1"/>
</dbReference>
<dbReference type="Gene3D" id="3.40.50.11290">
    <property type="match status" value="1"/>
</dbReference>
<dbReference type="Pfam" id="PF04168">
    <property type="entry name" value="Alpha-E"/>
    <property type="match status" value="1"/>
</dbReference>
<name>A0A3N9TIF6_9VIBR</name>
<gene>
    <name evidence="4" type="ORF">EES38_10600</name>
</gene>
<dbReference type="InterPro" id="IPR025841">
    <property type="entry name" value="CP_ATPgrasp_2"/>
</dbReference>
<feature type="domain" description="DUF403" evidence="2">
    <location>
        <begin position="516"/>
        <end position="839"/>
    </location>
</feature>